<reference evidence="2" key="1">
    <citation type="submission" date="2020-07" db="EMBL/GenBank/DDBJ databases">
        <title>Multicomponent nature underlies the extraordinary mechanical properties of spider dragline silk.</title>
        <authorList>
            <person name="Kono N."/>
            <person name="Nakamura H."/>
            <person name="Mori M."/>
            <person name="Yoshida Y."/>
            <person name="Ohtoshi R."/>
            <person name="Malay A.D."/>
            <person name="Moran D.A.P."/>
            <person name="Tomita M."/>
            <person name="Numata K."/>
            <person name="Arakawa K."/>
        </authorList>
    </citation>
    <scope>NUCLEOTIDE SEQUENCE</scope>
</reference>
<evidence type="ECO:0000313" key="2">
    <source>
        <dbReference type="EMBL" id="GFQ96557.1"/>
    </source>
</evidence>
<protein>
    <submittedName>
        <fullName evidence="2">Uncharacterized protein</fullName>
    </submittedName>
</protein>
<dbReference type="Proteomes" id="UP000887116">
    <property type="component" value="Unassembled WGS sequence"/>
</dbReference>
<comment type="caution">
    <text evidence="2">The sequence shown here is derived from an EMBL/GenBank/DDBJ whole genome shotgun (WGS) entry which is preliminary data.</text>
</comment>
<feature type="compositionally biased region" description="Basic residues" evidence="1">
    <location>
        <begin position="30"/>
        <end position="42"/>
    </location>
</feature>
<proteinExistence type="predicted"/>
<keyword evidence="3" id="KW-1185">Reference proteome</keyword>
<organism evidence="2 3">
    <name type="scientific">Trichonephila clavata</name>
    <name type="common">Joro spider</name>
    <name type="synonym">Nephila clavata</name>
    <dbReference type="NCBI Taxonomy" id="2740835"/>
    <lineage>
        <taxon>Eukaryota</taxon>
        <taxon>Metazoa</taxon>
        <taxon>Ecdysozoa</taxon>
        <taxon>Arthropoda</taxon>
        <taxon>Chelicerata</taxon>
        <taxon>Arachnida</taxon>
        <taxon>Araneae</taxon>
        <taxon>Araneomorphae</taxon>
        <taxon>Entelegynae</taxon>
        <taxon>Araneoidea</taxon>
        <taxon>Nephilidae</taxon>
        <taxon>Trichonephila</taxon>
    </lineage>
</organism>
<name>A0A8X6IL50_TRICU</name>
<feature type="region of interest" description="Disordered" evidence="1">
    <location>
        <begin position="17"/>
        <end position="48"/>
    </location>
</feature>
<evidence type="ECO:0000256" key="1">
    <source>
        <dbReference type="SAM" id="MobiDB-lite"/>
    </source>
</evidence>
<evidence type="ECO:0000313" key="3">
    <source>
        <dbReference type="Proteomes" id="UP000887116"/>
    </source>
</evidence>
<dbReference type="AlphaFoldDB" id="A0A8X6IL50"/>
<accession>A0A8X6IL50</accession>
<dbReference type="OrthoDB" id="6425140at2759"/>
<dbReference type="EMBL" id="BMAO01004725">
    <property type="protein sequence ID" value="GFQ96557.1"/>
    <property type="molecule type" value="Genomic_DNA"/>
</dbReference>
<feature type="region of interest" description="Disordered" evidence="1">
    <location>
        <begin position="72"/>
        <end position="108"/>
    </location>
</feature>
<sequence>MSPPFCNVECDFPFRRPVAGDRGGQQVHRNLGRHQPPRRRVAGGHPVPDPAQAIFHGKGPAQEGVCQSRLYHGRSQAQRGQMPRLRGLQGERDPQENSEEGLFQVQVVRQPPRPLKRLFHDSFSPLDKKC</sequence>
<gene>
    <name evidence="2" type="primary">NCL1_19497</name>
    <name evidence="2" type="ORF">TNCT_659881</name>
</gene>